<feature type="transmembrane region" description="Helical" evidence="8">
    <location>
        <begin position="67"/>
        <end position="87"/>
    </location>
</feature>
<evidence type="ECO:0000256" key="6">
    <source>
        <dbReference type="ARBA" id="ARBA00022989"/>
    </source>
</evidence>
<accession>A0A1H9TM22</accession>
<dbReference type="GO" id="GO:0005886">
    <property type="term" value="C:plasma membrane"/>
    <property type="evidence" value="ECO:0007669"/>
    <property type="project" value="UniProtKB-SubCell"/>
</dbReference>
<keyword evidence="7 8" id="KW-0472">Membrane</keyword>
<keyword evidence="3" id="KW-0813">Transport</keyword>
<evidence type="ECO:0000256" key="5">
    <source>
        <dbReference type="ARBA" id="ARBA00022692"/>
    </source>
</evidence>
<dbReference type="PANTHER" id="PTHR34979">
    <property type="entry name" value="INNER MEMBRANE PROTEIN YGAZ"/>
    <property type="match status" value="1"/>
</dbReference>
<dbReference type="InterPro" id="IPR011606">
    <property type="entry name" value="Brnchd-chn_aa_trnsp_permease"/>
</dbReference>
<reference evidence="9 10" key="1">
    <citation type="submission" date="2016-10" db="EMBL/GenBank/DDBJ databases">
        <authorList>
            <person name="de Groot N.N."/>
        </authorList>
    </citation>
    <scope>NUCLEOTIDE SEQUENCE [LARGE SCALE GENOMIC DNA]</scope>
    <source>
        <strain evidence="9 10">DSM 13760</strain>
    </source>
</reference>
<proteinExistence type="inferred from homology"/>
<dbReference type="GO" id="GO:1903785">
    <property type="term" value="P:L-valine transmembrane transport"/>
    <property type="evidence" value="ECO:0007669"/>
    <property type="project" value="TreeGrafter"/>
</dbReference>
<evidence type="ECO:0000256" key="1">
    <source>
        <dbReference type="ARBA" id="ARBA00004651"/>
    </source>
</evidence>
<evidence type="ECO:0000313" key="10">
    <source>
        <dbReference type="Proteomes" id="UP000198948"/>
    </source>
</evidence>
<comment type="similarity">
    <text evidence="2">Belongs to the AzlC family.</text>
</comment>
<dbReference type="OrthoDB" id="3177005at2"/>
<evidence type="ECO:0000313" key="9">
    <source>
        <dbReference type="EMBL" id="SER97663.1"/>
    </source>
</evidence>
<dbReference type="Proteomes" id="UP000198948">
    <property type="component" value="Unassembled WGS sequence"/>
</dbReference>
<dbReference type="PROSITE" id="PS51257">
    <property type="entry name" value="PROKAR_LIPOPROTEIN"/>
    <property type="match status" value="1"/>
</dbReference>
<dbReference type="RefSeq" id="WP_092653092.1">
    <property type="nucleotide sequence ID" value="NZ_FOHA01000014.1"/>
</dbReference>
<keyword evidence="4" id="KW-1003">Cell membrane</keyword>
<feature type="transmembrane region" description="Helical" evidence="8">
    <location>
        <begin position="139"/>
        <end position="156"/>
    </location>
</feature>
<gene>
    <name evidence="9" type="ORF">SAMN04488559_11435</name>
</gene>
<evidence type="ECO:0000256" key="4">
    <source>
        <dbReference type="ARBA" id="ARBA00022475"/>
    </source>
</evidence>
<protein>
    <submittedName>
        <fullName evidence="9">4-azaleucine resistance probable transporter AzlC</fullName>
    </submittedName>
</protein>
<keyword evidence="6 8" id="KW-1133">Transmembrane helix</keyword>
<evidence type="ECO:0000256" key="2">
    <source>
        <dbReference type="ARBA" id="ARBA00010735"/>
    </source>
</evidence>
<dbReference type="STRING" id="142588.SAMN04488559_11435"/>
<sequence length="257" mass="28861">MLKKKPTIWQETLKVAMPLCLSYIPVGLACGILLQKVGFNIFATVLISFLVFSGGAQFLAATMLLDAAPIVSIIMMTLFLELRYILLSSSLSTFMKKEKPSFITIFTRTINDENYAVNYLKFYTDENWTSRKALMVNRYSLASWVISNAIGTFIASGLSLDAHVVDFALTAMFIYMFTMQLQNKLIIFVGLFSGVLAVGSMLLFQNTIGLILATLIASFTGYGIERFLKKNHLEQYLKLQNKNSRHLMDSEATVPHE</sequence>
<evidence type="ECO:0000256" key="8">
    <source>
        <dbReference type="SAM" id="Phobius"/>
    </source>
</evidence>
<evidence type="ECO:0000256" key="7">
    <source>
        <dbReference type="ARBA" id="ARBA00023136"/>
    </source>
</evidence>
<feature type="transmembrane region" description="Helical" evidence="8">
    <location>
        <begin position="41"/>
        <end position="61"/>
    </location>
</feature>
<feature type="transmembrane region" description="Helical" evidence="8">
    <location>
        <begin position="210"/>
        <end position="228"/>
    </location>
</feature>
<comment type="subcellular location">
    <subcellularLocation>
        <location evidence="1">Cell membrane</location>
        <topology evidence="1">Multi-pass membrane protein</topology>
    </subcellularLocation>
</comment>
<dbReference type="EMBL" id="FOHA01000014">
    <property type="protein sequence ID" value="SER97663.1"/>
    <property type="molecule type" value="Genomic_DNA"/>
</dbReference>
<name>A0A1H9TM22_9LACT</name>
<feature type="transmembrane region" description="Helical" evidence="8">
    <location>
        <begin position="15"/>
        <end position="34"/>
    </location>
</feature>
<keyword evidence="5 8" id="KW-0812">Transmembrane</keyword>
<dbReference type="Pfam" id="PF03591">
    <property type="entry name" value="AzlC"/>
    <property type="match status" value="1"/>
</dbReference>
<dbReference type="AlphaFoldDB" id="A0A1H9TM22"/>
<dbReference type="PANTHER" id="PTHR34979:SF1">
    <property type="entry name" value="INNER MEMBRANE PROTEIN YGAZ"/>
    <property type="match status" value="1"/>
</dbReference>
<evidence type="ECO:0000256" key="3">
    <source>
        <dbReference type="ARBA" id="ARBA00022448"/>
    </source>
</evidence>
<keyword evidence="10" id="KW-1185">Reference proteome</keyword>
<organism evidence="9 10">
    <name type="scientific">Isobaculum melis</name>
    <dbReference type="NCBI Taxonomy" id="142588"/>
    <lineage>
        <taxon>Bacteria</taxon>
        <taxon>Bacillati</taxon>
        <taxon>Bacillota</taxon>
        <taxon>Bacilli</taxon>
        <taxon>Lactobacillales</taxon>
        <taxon>Carnobacteriaceae</taxon>
        <taxon>Isobaculum</taxon>
    </lineage>
</organism>